<feature type="region of interest" description="Disordered" evidence="1">
    <location>
        <begin position="1"/>
        <end position="20"/>
    </location>
</feature>
<sequence length="195" mass="20734">MTTISRHRGSADTTSDAPLEATRPHGFGTALGLLRLSLGWVFLWAFLDKSFALGFATGRDAETGVVDRFGDAAWVNGGSPTKGFLSFGTDGPLKDFYGSMAGQAWADWLFMIGLLGIGVALMLGIGMRIATVAGAALLVMMWSAALPPANNPFMDDHIVYALALAVLLGAGAGHHLGLGSTWERLSVVRHHHWLR</sequence>
<evidence type="ECO:0000313" key="4">
    <source>
        <dbReference type="Proteomes" id="UP001501326"/>
    </source>
</evidence>
<evidence type="ECO:0000256" key="2">
    <source>
        <dbReference type="SAM" id="Phobius"/>
    </source>
</evidence>
<name>A0ABP6GY78_9MICO</name>
<feature type="transmembrane region" description="Helical" evidence="2">
    <location>
        <begin position="129"/>
        <end position="146"/>
    </location>
</feature>
<accession>A0ABP6GY78</accession>
<keyword evidence="4" id="KW-1185">Reference proteome</keyword>
<reference evidence="4" key="1">
    <citation type="journal article" date="2019" name="Int. J. Syst. Evol. Microbiol.">
        <title>The Global Catalogue of Microorganisms (GCM) 10K type strain sequencing project: providing services to taxonomists for standard genome sequencing and annotation.</title>
        <authorList>
            <consortium name="The Broad Institute Genomics Platform"/>
            <consortium name="The Broad Institute Genome Sequencing Center for Infectious Disease"/>
            <person name="Wu L."/>
            <person name="Ma J."/>
        </authorList>
    </citation>
    <scope>NUCLEOTIDE SEQUENCE [LARGE SCALE GENOMIC DNA]</scope>
    <source>
        <strain evidence="4">JCM 16378</strain>
    </source>
</reference>
<comment type="caution">
    <text evidence="3">The sequence shown here is derived from an EMBL/GenBank/DDBJ whole genome shotgun (WGS) entry which is preliminary data.</text>
</comment>
<evidence type="ECO:0000256" key="1">
    <source>
        <dbReference type="SAM" id="MobiDB-lite"/>
    </source>
</evidence>
<dbReference type="RefSeq" id="WP_344189784.1">
    <property type="nucleotide sequence ID" value="NZ_BAAARN010000001.1"/>
</dbReference>
<dbReference type="Proteomes" id="UP001501326">
    <property type="component" value="Unassembled WGS sequence"/>
</dbReference>
<keyword evidence="2" id="KW-0472">Membrane</keyword>
<organism evidence="3 4">
    <name type="scientific">Pedococcus aerophilus</name>
    <dbReference type="NCBI Taxonomy" id="436356"/>
    <lineage>
        <taxon>Bacteria</taxon>
        <taxon>Bacillati</taxon>
        <taxon>Actinomycetota</taxon>
        <taxon>Actinomycetes</taxon>
        <taxon>Micrococcales</taxon>
        <taxon>Intrasporangiaceae</taxon>
        <taxon>Pedococcus</taxon>
    </lineage>
</organism>
<protein>
    <submittedName>
        <fullName evidence="3">DoxX family membrane protein</fullName>
    </submittedName>
</protein>
<gene>
    <name evidence="3" type="ORF">GCM10009867_04160</name>
</gene>
<dbReference type="EMBL" id="BAAARN010000001">
    <property type="protein sequence ID" value="GAA2731178.1"/>
    <property type="molecule type" value="Genomic_DNA"/>
</dbReference>
<evidence type="ECO:0000313" key="3">
    <source>
        <dbReference type="EMBL" id="GAA2731178.1"/>
    </source>
</evidence>
<feature type="transmembrane region" description="Helical" evidence="2">
    <location>
        <begin position="104"/>
        <end position="123"/>
    </location>
</feature>
<feature type="transmembrane region" description="Helical" evidence="2">
    <location>
        <begin position="27"/>
        <end position="47"/>
    </location>
</feature>
<proteinExistence type="predicted"/>
<keyword evidence="2" id="KW-0812">Transmembrane</keyword>
<feature type="transmembrane region" description="Helical" evidence="2">
    <location>
        <begin position="158"/>
        <end position="177"/>
    </location>
</feature>
<keyword evidence="2" id="KW-1133">Transmembrane helix</keyword>